<dbReference type="GO" id="GO:0007017">
    <property type="term" value="P:microtubule-based process"/>
    <property type="evidence" value="ECO:0007669"/>
    <property type="project" value="InterPro"/>
</dbReference>
<feature type="domain" description="AB hydrolase-1" evidence="1">
    <location>
        <begin position="160"/>
        <end position="271"/>
    </location>
</feature>
<organism evidence="2 3">
    <name type="scientific">Phytophthora megakarya</name>
    <dbReference type="NCBI Taxonomy" id="4795"/>
    <lineage>
        <taxon>Eukaryota</taxon>
        <taxon>Sar</taxon>
        <taxon>Stramenopiles</taxon>
        <taxon>Oomycota</taxon>
        <taxon>Peronosporomycetes</taxon>
        <taxon>Peronosporales</taxon>
        <taxon>Peronosporaceae</taxon>
        <taxon>Phytophthora</taxon>
    </lineage>
</organism>
<dbReference type="Pfam" id="PF01221">
    <property type="entry name" value="Dynein_light"/>
    <property type="match status" value="1"/>
</dbReference>
<gene>
    <name evidence="2" type="ORF">PHMEG_00025065</name>
</gene>
<dbReference type="STRING" id="4795.A0A225VFG7"/>
<dbReference type="Gene3D" id="3.40.50.1820">
    <property type="entry name" value="alpha/beta hydrolase"/>
    <property type="match status" value="1"/>
</dbReference>
<dbReference type="Proteomes" id="UP000198211">
    <property type="component" value="Unassembled WGS sequence"/>
</dbReference>
<dbReference type="InterPro" id="IPR037177">
    <property type="entry name" value="DLC_sf"/>
</dbReference>
<sequence length="367" mass="40680">MAGKSNDKFYKTVVFAEDMTDVMLEKALSTARDAFQLQVTSEKTFSTIAEFVRRNMEKEYGRGWNCVVGSSFGAYVTHEIKTYVYFSVAAGVSVLVWKTYLQLPVGASGSSLDALATVVPDSKHKLLCLPSAFGSASRDFRLQFASEQLTRSFALYGVDPRVPDQDFGRGRVERDADEVVRAADALELEQFSLLGCSHGANVSAAVAAKHPERVSRLVLVNGNAFVSDEDLEDMEEHQDVNSWPEEMREAAEAKYGGNLQDKWAEMVEALRRVEREDGGDLICGHLPYIKCKTLVVSGGQDKFVPPFHGEYLSERIMHSRLEVVADGGNDLVLAQAERFNALLEAFLLEPDDKLTQSREFVAVPSKK</sequence>
<dbReference type="PANTHER" id="PTHR46331">
    <property type="entry name" value="VALACYCLOVIR HYDROLASE"/>
    <property type="match status" value="1"/>
</dbReference>
<accession>A0A225VFG7</accession>
<dbReference type="InterPro" id="IPR001372">
    <property type="entry name" value="Dynein_light_chain_typ-1/2"/>
</dbReference>
<dbReference type="GO" id="GO:0017171">
    <property type="term" value="F:serine hydrolase activity"/>
    <property type="evidence" value="ECO:0007669"/>
    <property type="project" value="TreeGrafter"/>
</dbReference>
<dbReference type="EMBL" id="NBNE01005638">
    <property type="protein sequence ID" value="OWZ03240.1"/>
    <property type="molecule type" value="Genomic_DNA"/>
</dbReference>
<dbReference type="SUPFAM" id="SSF53474">
    <property type="entry name" value="alpha/beta-Hydrolases"/>
    <property type="match status" value="1"/>
</dbReference>
<dbReference type="InterPro" id="IPR000073">
    <property type="entry name" value="AB_hydrolase_1"/>
</dbReference>
<reference evidence="3" key="1">
    <citation type="submission" date="2017-03" db="EMBL/GenBank/DDBJ databases">
        <title>Phytopthora megakarya and P. palmivora, two closely related causual agents of cacao black pod achieved similar genome size and gene model numbers by different mechanisms.</title>
        <authorList>
            <person name="Ali S."/>
            <person name="Shao J."/>
            <person name="Larry D.J."/>
            <person name="Kronmiller B."/>
            <person name="Shen D."/>
            <person name="Strem M.D."/>
            <person name="Melnick R.L."/>
            <person name="Guiltinan M.J."/>
            <person name="Tyler B.M."/>
            <person name="Meinhardt L.W."/>
            <person name="Bailey B.A."/>
        </authorList>
    </citation>
    <scope>NUCLEOTIDE SEQUENCE [LARGE SCALE GENOMIC DNA]</scope>
    <source>
        <strain evidence="3">zdho120</strain>
    </source>
</reference>
<dbReference type="AlphaFoldDB" id="A0A225VFG7"/>
<dbReference type="GO" id="GO:0030286">
    <property type="term" value="C:dynein complex"/>
    <property type="evidence" value="ECO:0007669"/>
    <property type="project" value="InterPro"/>
</dbReference>
<comment type="caution">
    <text evidence="2">The sequence shown here is derived from an EMBL/GenBank/DDBJ whole genome shotgun (WGS) entry which is preliminary data.</text>
</comment>
<dbReference type="FunFam" id="3.30.740.10:FF:000012">
    <property type="entry name" value="Dynein light chain"/>
    <property type="match status" value="1"/>
</dbReference>
<protein>
    <submittedName>
        <fullName evidence="2">Dynein light chain</fullName>
    </submittedName>
</protein>
<name>A0A225VFG7_9STRA</name>
<dbReference type="SUPFAM" id="SSF54648">
    <property type="entry name" value="DLC"/>
    <property type="match status" value="1"/>
</dbReference>
<dbReference type="Pfam" id="PF00561">
    <property type="entry name" value="Abhydrolase_1"/>
    <property type="match status" value="1"/>
</dbReference>
<dbReference type="SMART" id="SM01375">
    <property type="entry name" value="Dynein_light"/>
    <property type="match status" value="1"/>
</dbReference>
<dbReference type="OrthoDB" id="19657at2759"/>
<dbReference type="PANTHER" id="PTHR46331:SF2">
    <property type="entry name" value="VALACYCLOVIR HYDROLASE"/>
    <property type="match status" value="1"/>
</dbReference>
<proteinExistence type="predicted"/>
<dbReference type="Gene3D" id="3.30.740.10">
    <property type="entry name" value="Protein Inhibitor Of Neuronal Nitric Oxide Synthase"/>
    <property type="match status" value="1"/>
</dbReference>
<dbReference type="InterPro" id="IPR029058">
    <property type="entry name" value="AB_hydrolase_fold"/>
</dbReference>
<keyword evidence="3" id="KW-1185">Reference proteome</keyword>
<evidence type="ECO:0000313" key="2">
    <source>
        <dbReference type="EMBL" id="OWZ03240.1"/>
    </source>
</evidence>
<evidence type="ECO:0000259" key="1">
    <source>
        <dbReference type="Pfam" id="PF00561"/>
    </source>
</evidence>
<evidence type="ECO:0000313" key="3">
    <source>
        <dbReference type="Proteomes" id="UP000198211"/>
    </source>
</evidence>